<evidence type="ECO:0000313" key="2">
    <source>
        <dbReference type="EMBL" id="NGN40419.1"/>
    </source>
</evidence>
<reference evidence="2 3" key="1">
    <citation type="submission" date="2020-02" db="EMBL/GenBank/DDBJ databases">
        <title>Genome sequence of the type strain CGMCC 1.15528 of Mesorhizobium zhangyense.</title>
        <authorList>
            <person name="Gao J."/>
            <person name="Sun J."/>
        </authorList>
    </citation>
    <scope>NUCLEOTIDE SEQUENCE [LARGE SCALE GENOMIC DNA]</scope>
    <source>
        <strain evidence="2 3">CGMCC 1.15528</strain>
    </source>
</reference>
<gene>
    <name evidence="2" type="ORF">G6N74_05030</name>
</gene>
<accession>A0A7C9R5J3</accession>
<proteinExistence type="predicted"/>
<name>A0A7C9R5J3_9HYPH</name>
<dbReference type="Pfam" id="PF06568">
    <property type="entry name" value="YjiS-like"/>
    <property type="match status" value="1"/>
</dbReference>
<comment type="caution">
    <text evidence="2">The sequence shown here is derived from an EMBL/GenBank/DDBJ whole genome shotgun (WGS) entry which is preliminary data.</text>
</comment>
<protein>
    <submittedName>
        <fullName evidence="2">DUF1127 domain-containing protein</fullName>
    </submittedName>
</protein>
<dbReference type="EMBL" id="JAAKZG010000002">
    <property type="protein sequence ID" value="NGN40419.1"/>
    <property type="molecule type" value="Genomic_DNA"/>
</dbReference>
<dbReference type="Proteomes" id="UP000481252">
    <property type="component" value="Unassembled WGS sequence"/>
</dbReference>
<evidence type="ECO:0000259" key="1">
    <source>
        <dbReference type="Pfam" id="PF06568"/>
    </source>
</evidence>
<dbReference type="InterPro" id="IPR009506">
    <property type="entry name" value="YjiS-like"/>
</dbReference>
<evidence type="ECO:0000313" key="3">
    <source>
        <dbReference type="Proteomes" id="UP000481252"/>
    </source>
</evidence>
<feature type="domain" description="YjiS-like" evidence="1">
    <location>
        <begin position="13"/>
        <end position="45"/>
    </location>
</feature>
<sequence length="65" mass="7655">MSLIERVRIAYDAFRADRSQRRTVRDLSKLDDYMLKDIGITRSEIMSIAYDSSTERMRGHDNRTA</sequence>
<keyword evidence="3" id="KW-1185">Reference proteome</keyword>
<dbReference type="AlphaFoldDB" id="A0A7C9R5J3"/>
<organism evidence="2 3">
    <name type="scientific">Mesorhizobium zhangyense</name>
    <dbReference type="NCBI Taxonomy" id="1776730"/>
    <lineage>
        <taxon>Bacteria</taxon>
        <taxon>Pseudomonadati</taxon>
        <taxon>Pseudomonadota</taxon>
        <taxon>Alphaproteobacteria</taxon>
        <taxon>Hyphomicrobiales</taxon>
        <taxon>Phyllobacteriaceae</taxon>
        <taxon>Mesorhizobium</taxon>
    </lineage>
</organism>